<dbReference type="InterPro" id="IPR005025">
    <property type="entry name" value="FMN_Rdtase-like_dom"/>
</dbReference>
<sequence length="182" mass="20071">MGKNILILEGSPRSNGNSDMLAEAFATGARAKGYDVSVIKVPGYKVNGCFACGMCWSMGTPCVQSDDMEKIFPEIEQADMIVFASPLYFFSWPTQIKSVIDRLYPYALEKSERSVAGKECALLLAAATDVQEEAKGMLESYRILAEYMHWHSVGEVVAYGVDKKGDVRNTAYLEQAQELGSR</sequence>
<reference evidence="4 5" key="1">
    <citation type="submission" date="2020-08" db="EMBL/GenBank/DDBJ databases">
        <title>Genomic Encyclopedia of Type Strains, Phase IV (KMG-IV): sequencing the most valuable type-strain genomes for metagenomic binning, comparative biology and taxonomic classification.</title>
        <authorList>
            <person name="Goeker M."/>
        </authorList>
    </citation>
    <scope>NUCLEOTIDE SEQUENCE [LARGE SCALE GENOMIC DNA]</scope>
    <source>
        <strain evidence="4 5">DSM 105721</strain>
    </source>
</reference>
<proteinExistence type="predicted"/>
<evidence type="ECO:0000259" key="3">
    <source>
        <dbReference type="Pfam" id="PF03358"/>
    </source>
</evidence>
<dbReference type="PANTHER" id="PTHR43278:SF2">
    <property type="entry name" value="IRON-SULFUR FLAVOPROTEIN"/>
    <property type="match status" value="1"/>
</dbReference>
<evidence type="ECO:0000313" key="5">
    <source>
        <dbReference type="Proteomes" id="UP000546007"/>
    </source>
</evidence>
<evidence type="ECO:0000313" key="4">
    <source>
        <dbReference type="EMBL" id="MBB4024787.1"/>
    </source>
</evidence>
<gene>
    <name evidence="4" type="ORF">GGR14_000548</name>
</gene>
<keyword evidence="5" id="KW-1185">Reference proteome</keyword>
<keyword evidence="1" id="KW-0285">Flavoprotein</keyword>
<dbReference type="GO" id="GO:0016491">
    <property type="term" value="F:oxidoreductase activity"/>
    <property type="evidence" value="ECO:0007669"/>
    <property type="project" value="InterPro"/>
</dbReference>
<dbReference type="GeneID" id="93101005"/>
<keyword evidence="2" id="KW-0288">FMN</keyword>
<dbReference type="PANTHER" id="PTHR43278">
    <property type="entry name" value="NAD(P)H-DEPENDENT FMN-CONTAINING OXIDOREDUCTASE YWQN-RELATED"/>
    <property type="match status" value="1"/>
</dbReference>
<accession>A0A7W6MXI7</accession>
<dbReference type="SUPFAM" id="SSF52218">
    <property type="entry name" value="Flavoproteins"/>
    <property type="match status" value="1"/>
</dbReference>
<dbReference type="Pfam" id="PF03358">
    <property type="entry name" value="FMN_red"/>
    <property type="match status" value="1"/>
</dbReference>
<dbReference type="AlphaFoldDB" id="A0A7W6MXI7"/>
<evidence type="ECO:0000256" key="2">
    <source>
        <dbReference type="ARBA" id="ARBA00022643"/>
    </source>
</evidence>
<protein>
    <submittedName>
        <fullName evidence="4">Multimeric flavodoxin WrbA</fullName>
    </submittedName>
</protein>
<evidence type="ECO:0000256" key="1">
    <source>
        <dbReference type="ARBA" id="ARBA00022630"/>
    </source>
</evidence>
<dbReference type="InterPro" id="IPR051796">
    <property type="entry name" value="ISF_SsuE-like"/>
</dbReference>
<dbReference type="InterPro" id="IPR029039">
    <property type="entry name" value="Flavoprotein-like_sf"/>
</dbReference>
<dbReference type="Proteomes" id="UP000546007">
    <property type="component" value="Unassembled WGS sequence"/>
</dbReference>
<dbReference type="EMBL" id="JACIES010000001">
    <property type="protein sequence ID" value="MBB4024787.1"/>
    <property type="molecule type" value="Genomic_DNA"/>
</dbReference>
<dbReference type="RefSeq" id="WP_151411452.1">
    <property type="nucleotide sequence ID" value="NZ_AP028155.1"/>
</dbReference>
<dbReference type="Gene3D" id="3.40.50.360">
    <property type="match status" value="1"/>
</dbReference>
<name>A0A7W6MXI7_9BACT</name>
<dbReference type="OrthoDB" id="9805976at2"/>
<organism evidence="4 5">
    <name type="scientific">Butyricimonas faecihominis</name>
    <dbReference type="NCBI Taxonomy" id="1472416"/>
    <lineage>
        <taxon>Bacteria</taxon>
        <taxon>Pseudomonadati</taxon>
        <taxon>Bacteroidota</taxon>
        <taxon>Bacteroidia</taxon>
        <taxon>Bacteroidales</taxon>
        <taxon>Odoribacteraceae</taxon>
        <taxon>Butyricimonas</taxon>
    </lineage>
</organism>
<feature type="domain" description="NADPH-dependent FMN reductase-like" evidence="3">
    <location>
        <begin position="4"/>
        <end position="158"/>
    </location>
</feature>
<comment type="caution">
    <text evidence="4">The sequence shown here is derived from an EMBL/GenBank/DDBJ whole genome shotgun (WGS) entry which is preliminary data.</text>
</comment>